<dbReference type="AlphaFoldDB" id="A0A365YUH8"/>
<dbReference type="Proteomes" id="UP000252680">
    <property type="component" value="Unassembled WGS sequence"/>
</dbReference>
<accession>A0A365YUH8</accession>
<comment type="caution">
    <text evidence="1">The sequence shown here is derived from an EMBL/GenBank/DDBJ whole genome shotgun (WGS) entry which is preliminary data.</text>
</comment>
<evidence type="ECO:0000313" key="1">
    <source>
        <dbReference type="EMBL" id="RBM06573.1"/>
    </source>
</evidence>
<gene>
    <name evidence="1" type="ORF">NJLHNGOC_09800</name>
</gene>
<dbReference type="EMBL" id="QEXL01000011">
    <property type="protein sequence ID" value="RBM06573.1"/>
    <property type="molecule type" value="Genomic_DNA"/>
</dbReference>
<name>A0A365YUH8_9PROT</name>
<dbReference type="OrthoDB" id="7277385at2"/>
<keyword evidence="2" id="KW-1185">Reference proteome</keyword>
<protein>
    <submittedName>
        <fullName evidence="1">Uncharacterized protein</fullName>
    </submittedName>
</protein>
<reference evidence="1 2" key="1">
    <citation type="submission" date="2018-05" db="EMBL/GenBank/DDBJ databases">
        <title>Komagataeibacter cocois sp. nov., for a novel cellulose- producing strain isolated from coconut milk.</title>
        <authorList>
            <person name="Liu L."/>
            <person name="Wang Y."/>
            <person name="Liu S."/>
            <person name="Bi J."/>
            <person name="Chen H."/>
            <person name="Deng J."/>
            <person name="Zhang C."/>
            <person name="Hu Q."/>
            <person name="Li C."/>
        </authorList>
    </citation>
    <scope>NUCLEOTIDE SEQUENCE [LARGE SCALE GENOMIC DNA]</scope>
    <source>
        <strain evidence="1 2">WE7</strain>
    </source>
</reference>
<proteinExistence type="predicted"/>
<evidence type="ECO:0000313" key="2">
    <source>
        <dbReference type="Proteomes" id="UP000252680"/>
    </source>
</evidence>
<organism evidence="1 2">
    <name type="scientific">Novacetimonas cocois</name>
    <dbReference type="NCBI Taxonomy" id="1747507"/>
    <lineage>
        <taxon>Bacteria</taxon>
        <taxon>Pseudomonadati</taxon>
        <taxon>Pseudomonadota</taxon>
        <taxon>Alphaproteobacteria</taxon>
        <taxon>Acetobacterales</taxon>
        <taxon>Acetobacteraceae</taxon>
        <taxon>Novacetimonas</taxon>
    </lineage>
</organism>
<sequence>MTYDRCCRIWTSDVAGPIDEWSEAVYAALHTWDIARDGEWTRWEPGYLLLTIKRVDGREIEPVVLYTADEELTVSFGYWVTHDPAPYELWDAEADVIAEYAKLLVAQWLNGEIRTAVVTDANGKWCGTTTIKQGELGPQLEATARWVRGSHPEQVEVRTPAKSDWKIYPVDPNWLKLPVLSSDPLPG</sequence>
<dbReference type="RefSeq" id="WP_113596201.1">
    <property type="nucleotide sequence ID" value="NZ_QEXL01000011.1"/>
</dbReference>